<comment type="caution">
    <text evidence="1">The sequence shown here is derived from an EMBL/GenBank/DDBJ whole genome shotgun (WGS) entry which is preliminary data.</text>
</comment>
<dbReference type="AlphaFoldDB" id="A0A918EYI4"/>
<reference evidence="1" key="2">
    <citation type="submission" date="2020-09" db="EMBL/GenBank/DDBJ databases">
        <authorList>
            <person name="Sun Q."/>
            <person name="Ohkuma M."/>
        </authorList>
    </citation>
    <scope>NUCLEOTIDE SEQUENCE</scope>
    <source>
        <strain evidence="1">JCM 3131</strain>
    </source>
</reference>
<accession>A0A918EYI4</accession>
<proteinExistence type="predicted"/>
<evidence type="ECO:0000313" key="2">
    <source>
        <dbReference type="Proteomes" id="UP000620156"/>
    </source>
</evidence>
<gene>
    <name evidence="1" type="ORF">GCM10010145_60280</name>
</gene>
<dbReference type="EMBL" id="BMQK01000019">
    <property type="protein sequence ID" value="GGQ82441.1"/>
    <property type="molecule type" value="Genomic_DNA"/>
</dbReference>
<protein>
    <submittedName>
        <fullName evidence="1">Uncharacterized protein</fullName>
    </submittedName>
</protein>
<name>A0A918EYI4_9ACTN</name>
<evidence type="ECO:0000313" key="1">
    <source>
        <dbReference type="EMBL" id="GGQ82441.1"/>
    </source>
</evidence>
<keyword evidence="2" id="KW-1185">Reference proteome</keyword>
<reference evidence="1" key="1">
    <citation type="journal article" date="2014" name="Int. J. Syst. Evol. Microbiol.">
        <title>Complete genome sequence of Corynebacterium casei LMG S-19264T (=DSM 44701T), isolated from a smear-ripened cheese.</title>
        <authorList>
            <consortium name="US DOE Joint Genome Institute (JGI-PGF)"/>
            <person name="Walter F."/>
            <person name="Albersmeier A."/>
            <person name="Kalinowski J."/>
            <person name="Ruckert C."/>
        </authorList>
    </citation>
    <scope>NUCLEOTIDE SEQUENCE</scope>
    <source>
        <strain evidence="1">JCM 3131</strain>
    </source>
</reference>
<sequence>MIRVLGPAERNTVTPEVRAQVAEGYGFDEPVLAQHLLTSELCVGLVRVPSAQC</sequence>
<dbReference type="Proteomes" id="UP000620156">
    <property type="component" value="Unassembled WGS sequence"/>
</dbReference>
<organism evidence="1 2">
    <name type="scientific">Streptomyces ruber</name>
    <dbReference type="NCBI Taxonomy" id="83378"/>
    <lineage>
        <taxon>Bacteria</taxon>
        <taxon>Bacillati</taxon>
        <taxon>Actinomycetota</taxon>
        <taxon>Actinomycetes</taxon>
        <taxon>Kitasatosporales</taxon>
        <taxon>Streptomycetaceae</taxon>
        <taxon>Streptomyces</taxon>
    </lineage>
</organism>
<dbReference type="RefSeq" id="WP_189220053.1">
    <property type="nucleotide sequence ID" value="NZ_BMQK01000019.1"/>
</dbReference>